<protein>
    <recommendedName>
        <fullName evidence="2">Outer membrane channel protein CpnT-like N-terminal domain-containing protein</fullName>
    </recommendedName>
</protein>
<comment type="caution">
    <text evidence="3">The sequence shown here is derived from an EMBL/GenBank/DDBJ whole genome shotgun (WGS) entry which is preliminary data.</text>
</comment>
<dbReference type="Pfam" id="PF25547">
    <property type="entry name" value="WXG100_2"/>
    <property type="match status" value="1"/>
</dbReference>
<name>A0ABT2J321_9PSEU</name>
<dbReference type="InterPro" id="IPR057746">
    <property type="entry name" value="CpnT-like_N"/>
</dbReference>
<dbReference type="RefSeq" id="WP_260189358.1">
    <property type="nucleotide sequence ID" value="NZ_JAFFZE010000004.1"/>
</dbReference>
<organism evidence="3 4">
    <name type="scientific">Actinophytocola gossypii</name>
    <dbReference type="NCBI Taxonomy" id="2812003"/>
    <lineage>
        <taxon>Bacteria</taxon>
        <taxon>Bacillati</taxon>
        <taxon>Actinomycetota</taxon>
        <taxon>Actinomycetes</taxon>
        <taxon>Pseudonocardiales</taxon>
        <taxon>Pseudonocardiaceae</taxon>
    </lineage>
</organism>
<reference evidence="3 4" key="1">
    <citation type="submission" date="2021-02" db="EMBL/GenBank/DDBJ databases">
        <title>Actinophytocola xerophila sp. nov., isolated from soil of cotton cropping field.</title>
        <authorList>
            <person name="Huang R."/>
            <person name="Chen X."/>
            <person name="Ge X."/>
            <person name="Liu W."/>
        </authorList>
    </citation>
    <scope>NUCLEOTIDE SEQUENCE [LARGE SCALE GENOMIC DNA]</scope>
    <source>
        <strain evidence="3 4">S1-96</strain>
    </source>
</reference>
<sequence>MPVSEPSGPLWSAVKAIYDPWPLDQEAAATALADAWRQGGAAMVMGASRSISAGNAAHAAWQDPAGGGFDTTVADRSRPMADLQPQMELAASRGDGYAAELVAVKNDIVSTIAANNGLYTLLGNPLFGALGAALQQRLATSIAGSLRSMVEARAAALSTGAAGAVPQPPPPPPAPPPPAPRKDDGNFWSDLGHTALDVIGLVPVVGEAADAINAGWYAAEGDWVNAGLSLAAMVPIAGWAATGGKLGYKAINEAVRLQPVTSPTAALAFVKNRPPGVPLRAETLPFTPTKRFPVGTKHTWTDPKLGQVTRHAHGLDTKRFEKAAQKGEDVGNAARGPVYRMRVEDGYFKGYADEAGNSHHISTVRKDDDIANATHIPASRHYPAPDETHTRVAVPNVAALGPNDSDGERN</sequence>
<gene>
    <name evidence="3" type="ORF">JT362_02565</name>
</gene>
<feature type="domain" description="Outer membrane channel protein CpnT-like N-terminal" evidence="2">
    <location>
        <begin position="3"/>
        <end position="145"/>
    </location>
</feature>
<accession>A0ABT2J321</accession>
<feature type="region of interest" description="Disordered" evidence="1">
    <location>
        <begin position="160"/>
        <end position="187"/>
    </location>
</feature>
<proteinExistence type="predicted"/>
<dbReference type="EMBL" id="JAFFZE010000004">
    <property type="protein sequence ID" value="MCT2582004.1"/>
    <property type="molecule type" value="Genomic_DNA"/>
</dbReference>
<evidence type="ECO:0000256" key="1">
    <source>
        <dbReference type="SAM" id="MobiDB-lite"/>
    </source>
</evidence>
<dbReference type="Proteomes" id="UP001156441">
    <property type="component" value="Unassembled WGS sequence"/>
</dbReference>
<evidence type="ECO:0000259" key="2">
    <source>
        <dbReference type="Pfam" id="PF25547"/>
    </source>
</evidence>
<feature type="region of interest" description="Disordered" evidence="1">
    <location>
        <begin position="372"/>
        <end position="410"/>
    </location>
</feature>
<evidence type="ECO:0000313" key="4">
    <source>
        <dbReference type="Proteomes" id="UP001156441"/>
    </source>
</evidence>
<keyword evidence="4" id="KW-1185">Reference proteome</keyword>
<evidence type="ECO:0000313" key="3">
    <source>
        <dbReference type="EMBL" id="MCT2582004.1"/>
    </source>
</evidence>
<feature type="compositionally biased region" description="Pro residues" evidence="1">
    <location>
        <begin position="166"/>
        <end position="179"/>
    </location>
</feature>
<dbReference type="CDD" id="cd20745">
    <property type="entry name" value="FIX_RhsA_AHH_HNH-like"/>
    <property type="match status" value="1"/>
</dbReference>